<protein>
    <submittedName>
        <fullName evidence="1">Uncharacterized protein</fullName>
    </submittedName>
</protein>
<sequence>MKKRSELAIEFLKKELSKELSSLEKSYIHFKQIYEYFQSEGEKYGNVDVKKLLTLDESKSKYIFIRLYDPVYKSNLPAELLKKGQYITNLTQIPAAHAAIGFDLTDNFYGLTIGGDYDFKIEQCSTPENCPYMSTCDAEKSYHYTYAIKVNENEYEAAKQLVQRYYDSREVKYAVFHNFPVALYCIRKKINLPELPKLPLPAAYREFYTNLKKTLRAVKQQKEKDRFVCSTFCCYILISSVPRIALYFCERNLNYDYITPSELSMLPGMKLLFSGNWLDFKKDAEKFARENKEFASYLL</sequence>
<keyword evidence="2" id="KW-1185">Reference proteome</keyword>
<dbReference type="Proteomes" id="UP000182737">
    <property type="component" value="Unassembled WGS sequence"/>
</dbReference>
<name>A0A1I3J3W5_9SPIR</name>
<evidence type="ECO:0000313" key="1">
    <source>
        <dbReference type="EMBL" id="SFI54937.1"/>
    </source>
</evidence>
<dbReference type="EMBL" id="FORI01000002">
    <property type="protein sequence ID" value="SFI54937.1"/>
    <property type="molecule type" value="Genomic_DNA"/>
</dbReference>
<proteinExistence type="predicted"/>
<evidence type="ECO:0000313" key="2">
    <source>
        <dbReference type="Proteomes" id="UP000182737"/>
    </source>
</evidence>
<organism evidence="1 2">
    <name type="scientific">Treponema bryantii</name>
    <dbReference type="NCBI Taxonomy" id="163"/>
    <lineage>
        <taxon>Bacteria</taxon>
        <taxon>Pseudomonadati</taxon>
        <taxon>Spirochaetota</taxon>
        <taxon>Spirochaetia</taxon>
        <taxon>Spirochaetales</taxon>
        <taxon>Treponemataceae</taxon>
        <taxon>Treponema</taxon>
    </lineage>
</organism>
<dbReference type="RefSeq" id="WP_074930700.1">
    <property type="nucleotide sequence ID" value="NZ_FORI01000002.1"/>
</dbReference>
<accession>A0A1I3J3W5</accession>
<reference evidence="2" key="1">
    <citation type="submission" date="2016-10" db="EMBL/GenBank/DDBJ databases">
        <authorList>
            <person name="Varghese N."/>
            <person name="Submissions S."/>
        </authorList>
    </citation>
    <scope>NUCLEOTIDE SEQUENCE [LARGE SCALE GENOMIC DNA]</scope>
    <source>
        <strain evidence="2">XBD1002</strain>
    </source>
</reference>
<gene>
    <name evidence="1" type="ORF">SAMN04487775_102320</name>
</gene>
<dbReference type="OrthoDB" id="357629at2"/>
<dbReference type="AlphaFoldDB" id="A0A1I3J3W5"/>